<dbReference type="AlphaFoldDB" id="A0A1Y2ICM1"/>
<dbReference type="OrthoDB" id="10654973at2759"/>
<keyword evidence="2" id="KW-1185">Reference proteome</keyword>
<evidence type="ECO:0000313" key="1">
    <source>
        <dbReference type="EMBL" id="OSC98847.1"/>
    </source>
</evidence>
<proteinExistence type="predicted"/>
<name>A0A1Y2ICM1_TRAC3</name>
<evidence type="ECO:0000313" key="2">
    <source>
        <dbReference type="Proteomes" id="UP000193067"/>
    </source>
</evidence>
<dbReference type="EMBL" id="KZ084133">
    <property type="protein sequence ID" value="OSC98847.1"/>
    <property type="molecule type" value="Genomic_DNA"/>
</dbReference>
<dbReference type="Proteomes" id="UP000193067">
    <property type="component" value="Unassembled WGS sequence"/>
</dbReference>
<gene>
    <name evidence="1" type="ORF">PYCCODRAFT_903457</name>
</gene>
<accession>A0A1Y2ICM1</accession>
<sequence length="148" mass="16036">MPLPLAVATVLLLGAEPSQLRVSHHVPGGSRLRMSNVDPPVRLREDCGRTVERTFTAVISVIFPVCTGVTVKMDNGLHPRLRWYTLPFWIDRRVVEGCSSAAVRAVACLTRGGISQHSTLRTRLASRSLSAPGRPGALPQYRIAQGGS</sequence>
<organism evidence="1 2">
    <name type="scientific">Trametes coccinea (strain BRFM310)</name>
    <name type="common">Pycnoporus coccineus</name>
    <dbReference type="NCBI Taxonomy" id="1353009"/>
    <lineage>
        <taxon>Eukaryota</taxon>
        <taxon>Fungi</taxon>
        <taxon>Dikarya</taxon>
        <taxon>Basidiomycota</taxon>
        <taxon>Agaricomycotina</taxon>
        <taxon>Agaricomycetes</taxon>
        <taxon>Polyporales</taxon>
        <taxon>Polyporaceae</taxon>
        <taxon>Trametes</taxon>
    </lineage>
</organism>
<protein>
    <submittedName>
        <fullName evidence="1">Uncharacterized protein</fullName>
    </submittedName>
</protein>
<reference evidence="1 2" key="1">
    <citation type="journal article" date="2015" name="Biotechnol. Biofuels">
        <title>Enhanced degradation of softwood versus hardwood by the white-rot fungus Pycnoporus coccineus.</title>
        <authorList>
            <person name="Couturier M."/>
            <person name="Navarro D."/>
            <person name="Chevret D."/>
            <person name="Henrissat B."/>
            <person name="Piumi F."/>
            <person name="Ruiz-Duenas F.J."/>
            <person name="Martinez A.T."/>
            <person name="Grigoriev I.V."/>
            <person name="Riley R."/>
            <person name="Lipzen A."/>
            <person name="Berrin J.G."/>
            <person name="Master E.R."/>
            <person name="Rosso M.N."/>
        </authorList>
    </citation>
    <scope>NUCLEOTIDE SEQUENCE [LARGE SCALE GENOMIC DNA]</scope>
    <source>
        <strain evidence="1 2">BRFM310</strain>
    </source>
</reference>